<feature type="transmembrane region" description="Helical" evidence="10">
    <location>
        <begin position="160"/>
        <end position="179"/>
    </location>
</feature>
<dbReference type="EC" id="2.7.13.3" evidence="3"/>
<dbReference type="SMART" id="SM00388">
    <property type="entry name" value="HisKA"/>
    <property type="match status" value="1"/>
</dbReference>
<dbReference type="EMBL" id="SZWE01000001">
    <property type="protein sequence ID" value="MRU14037.1"/>
    <property type="molecule type" value="Genomic_DNA"/>
</dbReference>
<accession>A0A844CHD6</accession>
<dbReference type="RefSeq" id="WP_154148354.1">
    <property type="nucleotide sequence ID" value="NZ_SZWE01000001.1"/>
</dbReference>
<evidence type="ECO:0000256" key="4">
    <source>
        <dbReference type="ARBA" id="ARBA00022553"/>
    </source>
</evidence>
<evidence type="ECO:0000256" key="6">
    <source>
        <dbReference type="ARBA" id="ARBA00022692"/>
    </source>
</evidence>
<keyword evidence="6 10" id="KW-0812">Transmembrane</keyword>
<dbReference type="InterPro" id="IPR005467">
    <property type="entry name" value="His_kinase_dom"/>
</dbReference>
<evidence type="ECO:0000313" key="13">
    <source>
        <dbReference type="Proteomes" id="UP000564704"/>
    </source>
</evidence>
<sequence length="464" mass="50764">MRFLNTLSGRFLLLTAIFVMLAEVLIFVPSVARYREDFLISRLERAQIASLALLASEEIGPDLEQELLQNAGVFNVVLRRDEARQLVLSSDMPKPISGTYDLRSSTPTTLISDAIARLWETETQVIRVIGDPVKMAGLLIEVTLDTKELRDAMIDYGLRILWLSLVISVVTAGLLFLAVQSILVKPIKRVVGHMQSYAAAPEDANRVIEPSSSILELREAEETLKLMQTQLTGSLKQKERLAQLGGAVAKVSHDLRNILTSAQLFIDRLEMSEDPAVKRMAPKLVNSITRAVHLCETTLAYGKAEEPGPTLSRFRLAEVVGDVIESERLSVGDSQISFAEDIPDQLMLRADSEQMYRVLSNLVRNARQAIINSGHPGEIAVSAHETDDTWILRVSDTGPGLPAKAREHLFQPFQGGATKGGTGLGLTIAAELIRGHGGTLTLEASDEAGTTFRIDLPRGGVEKA</sequence>
<dbReference type="InterPro" id="IPR036890">
    <property type="entry name" value="HATPase_C_sf"/>
</dbReference>
<keyword evidence="13" id="KW-1185">Reference proteome</keyword>
<dbReference type="InterPro" id="IPR004358">
    <property type="entry name" value="Sig_transdc_His_kin-like_C"/>
</dbReference>
<dbReference type="SUPFAM" id="SSF47384">
    <property type="entry name" value="Homodimeric domain of signal transducing histidine kinase"/>
    <property type="match status" value="1"/>
</dbReference>
<dbReference type="Gene3D" id="1.10.287.130">
    <property type="match status" value="1"/>
</dbReference>
<keyword evidence="7 12" id="KW-0418">Kinase</keyword>
<dbReference type="PANTHER" id="PTHR45436:SF5">
    <property type="entry name" value="SENSOR HISTIDINE KINASE TRCS"/>
    <property type="match status" value="1"/>
</dbReference>
<proteinExistence type="predicted"/>
<keyword evidence="8 10" id="KW-1133">Transmembrane helix</keyword>
<dbReference type="AlphaFoldDB" id="A0A844CHD6"/>
<dbReference type="InterPro" id="IPR050428">
    <property type="entry name" value="TCS_sensor_his_kinase"/>
</dbReference>
<dbReference type="PRINTS" id="PR00344">
    <property type="entry name" value="BCTRLSENSOR"/>
</dbReference>
<dbReference type="GO" id="GO:0000155">
    <property type="term" value="F:phosphorelay sensor kinase activity"/>
    <property type="evidence" value="ECO:0007669"/>
    <property type="project" value="InterPro"/>
</dbReference>
<feature type="domain" description="Histidine kinase" evidence="11">
    <location>
        <begin position="250"/>
        <end position="460"/>
    </location>
</feature>
<evidence type="ECO:0000256" key="1">
    <source>
        <dbReference type="ARBA" id="ARBA00000085"/>
    </source>
</evidence>
<evidence type="ECO:0000256" key="10">
    <source>
        <dbReference type="SAM" id="Phobius"/>
    </source>
</evidence>
<comment type="catalytic activity">
    <reaction evidence="1">
        <text>ATP + protein L-histidine = ADP + protein N-phospho-L-histidine.</text>
        <dbReference type="EC" id="2.7.13.3"/>
    </reaction>
</comment>
<dbReference type="Pfam" id="PF02518">
    <property type="entry name" value="HATPase_c"/>
    <property type="match status" value="1"/>
</dbReference>
<evidence type="ECO:0000256" key="7">
    <source>
        <dbReference type="ARBA" id="ARBA00022777"/>
    </source>
</evidence>
<evidence type="ECO:0000256" key="2">
    <source>
        <dbReference type="ARBA" id="ARBA00004370"/>
    </source>
</evidence>
<dbReference type="InterPro" id="IPR003661">
    <property type="entry name" value="HisK_dim/P_dom"/>
</dbReference>
<dbReference type="OrthoDB" id="9784218at2"/>
<keyword evidence="5" id="KW-0808">Transferase</keyword>
<keyword evidence="4" id="KW-0597">Phosphoprotein</keyword>
<gene>
    <name evidence="12" type="ORF">FDP25_01190</name>
</gene>
<dbReference type="Pfam" id="PF00512">
    <property type="entry name" value="HisKA"/>
    <property type="match status" value="1"/>
</dbReference>
<evidence type="ECO:0000256" key="3">
    <source>
        <dbReference type="ARBA" id="ARBA00012438"/>
    </source>
</evidence>
<evidence type="ECO:0000256" key="9">
    <source>
        <dbReference type="ARBA" id="ARBA00023136"/>
    </source>
</evidence>
<evidence type="ECO:0000313" key="12">
    <source>
        <dbReference type="EMBL" id="MRU14037.1"/>
    </source>
</evidence>
<dbReference type="SMART" id="SM00387">
    <property type="entry name" value="HATPase_c"/>
    <property type="match status" value="1"/>
</dbReference>
<dbReference type="PANTHER" id="PTHR45436">
    <property type="entry name" value="SENSOR HISTIDINE KINASE YKOH"/>
    <property type="match status" value="1"/>
</dbReference>
<dbReference type="InterPro" id="IPR003594">
    <property type="entry name" value="HATPase_dom"/>
</dbReference>
<dbReference type="PROSITE" id="PS50109">
    <property type="entry name" value="HIS_KIN"/>
    <property type="match status" value="1"/>
</dbReference>
<dbReference type="SUPFAM" id="SSF55874">
    <property type="entry name" value="ATPase domain of HSP90 chaperone/DNA topoisomerase II/histidine kinase"/>
    <property type="match status" value="1"/>
</dbReference>
<feature type="transmembrane region" description="Helical" evidence="10">
    <location>
        <begin position="12"/>
        <end position="32"/>
    </location>
</feature>
<organism evidence="12 13">
    <name type="scientific">Roseovarius bejariae</name>
    <dbReference type="NCBI Taxonomy" id="2576383"/>
    <lineage>
        <taxon>Bacteria</taxon>
        <taxon>Pseudomonadati</taxon>
        <taxon>Pseudomonadota</taxon>
        <taxon>Alphaproteobacteria</taxon>
        <taxon>Rhodobacterales</taxon>
        <taxon>Roseobacteraceae</taxon>
        <taxon>Roseovarius</taxon>
    </lineage>
</organism>
<evidence type="ECO:0000259" key="11">
    <source>
        <dbReference type="PROSITE" id="PS50109"/>
    </source>
</evidence>
<keyword evidence="9 10" id="KW-0472">Membrane</keyword>
<comment type="caution">
    <text evidence="12">The sequence shown here is derived from an EMBL/GenBank/DDBJ whole genome shotgun (WGS) entry which is preliminary data.</text>
</comment>
<name>A0A844CHD6_9RHOB</name>
<reference evidence="12 13" key="1">
    <citation type="submission" date="2019-05" db="EMBL/GenBank/DDBJ databases">
        <title>Roseovarius bejariae sp. nov., a moderately halophylic bacterium isolated from a saline soil in Rambla Salada (Murcia).</title>
        <authorList>
            <person name="Castro D.J."/>
            <person name="Gomez-Altuve A."/>
            <person name="Reina J.C."/>
            <person name="Rodriguez M."/>
            <person name="Sampedro I."/>
            <person name="Llamas I."/>
            <person name="Martinez-Checa F."/>
        </authorList>
    </citation>
    <scope>NUCLEOTIDE SEQUENCE [LARGE SCALE GENOMIC DNA]</scope>
    <source>
        <strain evidence="12 13">A21</strain>
    </source>
</reference>
<dbReference type="GO" id="GO:0016020">
    <property type="term" value="C:membrane"/>
    <property type="evidence" value="ECO:0007669"/>
    <property type="project" value="UniProtKB-SubCell"/>
</dbReference>
<dbReference type="Gene3D" id="3.30.565.10">
    <property type="entry name" value="Histidine kinase-like ATPase, C-terminal domain"/>
    <property type="match status" value="1"/>
</dbReference>
<comment type="subcellular location">
    <subcellularLocation>
        <location evidence="2">Membrane</location>
    </subcellularLocation>
</comment>
<protein>
    <recommendedName>
        <fullName evidence="3">histidine kinase</fullName>
        <ecNumber evidence="3">2.7.13.3</ecNumber>
    </recommendedName>
</protein>
<dbReference type="CDD" id="cd00075">
    <property type="entry name" value="HATPase"/>
    <property type="match status" value="1"/>
</dbReference>
<evidence type="ECO:0000256" key="5">
    <source>
        <dbReference type="ARBA" id="ARBA00022679"/>
    </source>
</evidence>
<dbReference type="Proteomes" id="UP000564704">
    <property type="component" value="Unassembled WGS sequence"/>
</dbReference>
<evidence type="ECO:0000256" key="8">
    <source>
        <dbReference type="ARBA" id="ARBA00022989"/>
    </source>
</evidence>
<dbReference type="InterPro" id="IPR036097">
    <property type="entry name" value="HisK_dim/P_sf"/>
</dbReference>